<dbReference type="PANTHER" id="PTHR23270:SF10">
    <property type="entry name" value="PROTEIN RRP5 HOMOLOG"/>
    <property type="match status" value="1"/>
</dbReference>
<evidence type="ECO:0000256" key="5">
    <source>
        <dbReference type="ARBA" id="ARBA00023242"/>
    </source>
</evidence>
<dbReference type="STRING" id="6239.C16A3.3.1"/>
<keyword evidence="4" id="KW-0677">Repeat</keyword>
<dbReference type="Reactome" id="R-CEL-6791226">
    <property type="pathway name" value="Major pathway of rRNA processing in the nucleolus and cytosol"/>
</dbReference>
<dbReference type="PIR" id="E88481">
    <property type="entry name" value="E88481"/>
</dbReference>
<evidence type="ECO:0000313" key="11">
    <source>
        <dbReference type="WormBase" id="C16A3.3"/>
    </source>
</evidence>
<dbReference type="GO" id="GO:0003723">
    <property type="term" value="F:RNA binding"/>
    <property type="evidence" value="ECO:0000318"/>
    <property type="project" value="GO_Central"/>
</dbReference>
<feature type="compositionally biased region" description="Basic and acidic residues" evidence="7">
    <location>
        <begin position="1381"/>
        <end position="1391"/>
    </location>
</feature>
<dbReference type="InterPro" id="IPR012340">
    <property type="entry name" value="NA-bd_OB-fold"/>
</dbReference>
<evidence type="ECO:0000256" key="4">
    <source>
        <dbReference type="ARBA" id="ARBA00022737"/>
    </source>
</evidence>
<dbReference type="SMART" id="SM00316">
    <property type="entry name" value="S1"/>
    <property type="match status" value="9"/>
</dbReference>
<dbReference type="SMR" id="Q18038"/>
<dbReference type="InParanoid" id="Q18038"/>
<keyword evidence="5" id="KW-0539">Nucleus</keyword>
<dbReference type="eggNOG" id="KOG1070">
    <property type="taxonomic scope" value="Eukaryota"/>
</dbReference>
<dbReference type="FunFam" id="2.40.50.140:FF:000196">
    <property type="entry name" value="rRNA biogenesis protein RRP5"/>
    <property type="match status" value="1"/>
</dbReference>
<feature type="compositionally biased region" description="Basic and acidic residues" evidence="7">
    <location>
        <begin position="1"/>
        <end position="23"/>
    </location>
</feature>
<dbReference type="Proteomes" id="UP000001940">
    <property type="component" value="Chromosome III"/>
</dbReference>
<dbReference type="OMA" id="GQYLRAY"/>
<dbReference type="Pfam" id="PF23240">
    <property type="entry name" value="HAT_PRP39_N"/>
    <property type="match status" value="1"/>
</dbReference>
<dbReference type="InterPro" id="IPR003107">
    <property type="entry name" value="HAT"/>
</dbReference>
<evidence type="ECO:0000256" key="7">
    <source>
        <dbReference type="SAM" id="MobiDB-lite"/>
    </source>
</evidence>
<dbReference type="RefSeq" id="NP_498398.1">
    <property type="nucleotide sequence ID" value="NM_065997.5"/>
</dbReference>
<dbReference type="KEGG" id="cel:CELE_C16A3.3"/>
<dbReference type="Gene3D" id="1.25.40.10">
    <property type="entry name" value="Tetratricopeptide repeat domain"/>
    <property type="match status" value="1"/>
</dbReference>
<dbReference type="WormBase" id="C16A3.3">
    <property type="protein sequence ID" value="CE27690"/>
    <property type="gene ID" value="WBGene00002850"/>
    <property type="gene designation" value="let-716"/>
</dbReference>
<dbReference type="GO" id="GO:0005730">
    <property type="term" value="C:nucleolus"/>
    <property type="evidence" value="ECO:0000318"/>
    <property type="project" value="GO_Central"/>
</dbReference>
<name>Q18038_CAEEL</name>
<evidence type="ECO:0000256" key="2">
    <source>
        <dbReference type="ARBA" id="ARBA00022517"/>
    </source>
</evidence>
<sequence length="1743" mass="192261">MVKLDEVTNEKCFPRGGGSDKPKPLNKSNSDFVGTKGGLKRKSAAPEQHEAKKAKEESSWIPKVEENCFIEGLTGFGVVSEVFDDGVLLHTAGTHTVKIHASEVSKKFTELFNEEKIEIKNAFQLGQMVPFRVISKKQGNDKGKVKGTCNPARLNKHLSPNMLAAGLVLHTAVVSIEEKGAILDVGLDQITGFIEKSQFPAAGLKEGMPLIVRVLSSTSRVVKVTSFVEQDNLNMTSCEKLQLNHLMPGTILECEPTGDAVTAGVIVNIGNGLKGILPRRNLPPRLRENPEKLGKAIRAIVMFCQQNSKILVLNAHPDIVAASRIEKRTSFEGISIGDKVKCTVIDVLPTKSMVYFALPAIDGKKSLVTAVSSRGLLEKPDQVSTEYEVGTEKLCRVTGFRYADRSITISTRKDILNQKITKYQDAKCGDVLDARVHHVAKSGVYFMVCNFVKAFAPLSMLSDKPLPAQKMKNIYKVGTEVKCRVWQICDERKNLIVTCRESILGLKSPSVNSVQELEIGVTVPCVIRKVFPTGVLLLGTFNNICGVLRKESAVHLPGTPKNNDFVVANVEKIEDNRVVFVLRDVNPSAAVANGQNSEKKLVQRPNPADGGISIGKIYKGSLCAKAGEKANVTFTGEGKKEVYASVDDHLLSDLLDAPIGLTKRLLIENKEDISTIVPMGKMAAINRACVKRSVASFVKGMKLPKKIDELKVGKVIVGIVGQVITNVGVFVELVGGSGLVGKVLERKNAKNTSELLEVGQVIVGTIESIDTTKKSFLIDPCTDLETGELMLKKYALPLLESIVEEVKWLAEQSNYPIPGSKVNGKVTKELDDLTLVEFEHNGKKIAGILPKMVDDKKTTEKTKKKKATKSFIVVDINHSTNEVVLATPSTEQSRIVAIRRDYLCAVSPDGLIYLPTRLHPNHLPTSDSKVKLHTVIDLNDQKSVGEGVFVATRGGGDVDDVARTTLINKEFVGDEKKKKQTAEGSDGAVSTSTKSVKNFGVYSGVVIGTANLEENRKRNSLFADIRLPGDNIGRLHVSELPPSLLKAENPLDEFVKRNVRKAVIVRIIGFIKSSKGPRIAELTMIPSKIQAGKVRASNLSYKSNYKIGDVVKCFGANTMTEKQELKVEVNPVWTGTISRENLSDDLKVTAADGGIVDLALKKGEMREAKITAVDRKNMSLKLTLDTAEEAFEIGASVTGRVFFVSKTYIRLKLSSGQQAVLTPTAITDKYETIEKITENQLTDGKLVDVVCAKLQEKPRRYFVVLKNRFNSKSTDAKRQLLLDSKLMKEGDQYDGIVENASKGSLFIELGPGVSGRIPVNEENQDLLEIGTNSVIRVTVVKVAKNEITLKLDDILIRKWTVKPDRKRTSSKSEGVPSKVALLEEERSKETVEAEDPGFDWSNKGFRNEDLAAVGKLTLKDAEEESEEEEEEDEEEVEDEEVDEDASDEEEEVDGEEDESDDEENIELIEKSEEDHSRLVRSDPNSAINWIEYMSHFIEKSDLAAARKTAEEALGAINPTESDELLKIWTAYLNMEVAYGDAATVQKVFERACKNANAYTVHKTLSKIYQKFEKNAEATQILEQMVKKFRANQLEVWTLLAEHLMTQNDQKAARELLPRALKSAPKAQQHVQLISKFAQLEFKHGDAERGRTLLEGLVTAHPKKTDLWLVYAEAVLKHLGIEHARKVLERACNLGFSIHKMRPLYKKWLEMESKHGDAAAVELVKAKAEKFLQAVADNVLEEDN</sequence>
<dbReference type="AGR" id="WB:WBGene00002850"/>
<dbReference type="GO" id="GO:0032040">
    <property type="term" value="C:small-subunit processome"/>
    <property type="evidence" value="ECO:0000318"/>
    <property type="project" value="GO_Central"/>
</dbReference>
<dbReference type="EMBL" id="BX284603">
    <property type="protein sequence ID" value="CCD63223.1"/>
    <property type="molecule type" value="Genomic_DNA"/>
</dbReference>
<evidence type="ECO:0000313" key="10">
    <source>
        <dbReference type="Proteomes" id="UP000001940"/>
    </source>
</evidence>
<feature type="compositionally biased region" description="Acidic residues" evidence="7">
    <location>
        <begin position="1421"/>
        <end position="1463"/>
    </location>
</feature>
<dbReference type="SUPFAM" id="SSF50249">
    <property type="entry name" value="Nucleic acid-binding proteins"/>
    <property type="match status" value="2"/>
</dbReference>
<protein>
    <recommendedName>
        <fullName evidence="6">rRNA biogenesis protein RRP5</fullName>
    </recommendedName>
</protein>
<feature type="region of interest" description="Disordered" evidence="7">
    <location>
        <begin position="1419"/>
        <end position="1463"/>
    </location>
</feature>
<dbReference type="PeptideAtlas" id="Q18038"/>
<keyword evidence="3" id="KW-0698">rRNA processing</keyword>
<dbReference type="Bgee" id="WBGene00002850">
    <property type="expression patterns" value="Expressed in germ line (C elegans) and 4 other cell types or tissues"/>
</dbReference>
<feature type="domain" description="S1 motif" evidence="8">
    <location>
        <begin position="429"/>
        <end position="500"/>
    </location>
</feature>
<dbReference type="PaxDb" id="6239-C16A3.3"/>
<evidence type="ECO:0000313" key="9">
    <source>
        <dbReference type="EMBL" id="CCD63223.1"/>
    </source>
</evidence>
<dbReference type="PhylomeDB" id="Q18038"/>
<reference evidence="9 10" key="1">
    <citation type="journal article" date="1998" name="Science">
        <title>Genome sequence of the nematode C. elegans: a platform for investigating biology.</title>
        <authorList>
            <consortium name="The C. elegans sequencing consortium"/>
            <person name="Sulson J.E."/>
            <person name="Waterston R."/>
        </authorList>
    </citation>
    <scope>NUCLEOTIDE SEQUENCE [LARGE SCALE GENOMIC DNA]</scope>
    <source>
        <strain evidence="9 10">Bristol N2</strain>
    </source>
</reference>
<feature type="compositionally biased region" description="Basic and acidic residues" evidence="7">
    <location>
        <begin position="47"/>
        <end position="58"/>
    </location>
</feature>
<keyword evidence="2" id="KW-0690">Ribosome biogenesis</keyword>
<comment type="subcellular location">
    <subcellularLocation>
        <location evidence="1">Nucleus</location>
        <location evidence="1">Nucleolus</location>
    </subcellularLocation>
</comment>
<feature type="domain" description="S1 motif" evidence="8">
    <location>
        <begin position="72"/>
        <end position="150"/>
    </location>
</feature>
<proteinExistence type="evidence at protein level"/>
<evidence type="ECO:0000256" key="1">
    <source>
        <dbReference type="ARBA" id="ARBA00004604"/>
    </source>
</evidence>
<feature type="domain" description="S1 motif" evidence="8">
    <location>
        <begin position="244"/>
        <end position="316"/>
    </location>
</feature>
<dbReference type="GeneID" id="175906"/>
<dbReference type="OrthoDB" id="412781at2759"/>
<dbReference type="FunCoup" id="Q18038">
    <property type="interactions" value="2905"/>
</dbReference>
<feature type="domain" description="S1 motif" evidence="8">
    <location>
        <begin position="1290"/>
        <end position="1352"/>
    </location>
</feature>
<keyword evidence="10" id="KW-1185">Reference proteome</keyword>
<feature type="domain" description="S1 motif" evidence="8">
    <location>
        <begin position="713"/>
        <end position="781"/>
    </location>
</feature>
<feature type="region of interest" description="Disordered" evidence="7">
    <location>
        <begin position="1"/>
        <end position="58"/>
    </location>
</feature>
<organism evidence="9 10">
    <name type="scientific">Caenorhabditis elegans</name>
    <dbReference type="NCBI Taxonomy" id="6239"/>
    <lineage>
        <taxon>Eukaryota</taxon>
        <taxon>Metazoa</taxon>
        <taxon>Ecdysozoa</taxon>
        <taxon>Nematoda</taxon>
        <taxon>Chromadorea</taxon>
        <taxon>Rhabditida</taxon>
        <taxon>Rhabditina</taxon>
        <taxon>Rhabditomorpha</taxon>
        <taxon>Rhabditoidea</taxon>
        <taxon>Rhabditidae</taxon>
        <taxon>Peloderinae</taxon>
        <taxon>Caenorhabditis</taxon>
    </lineage>
</organism>
<dbReference type="PANTHER" id="PTHR23270">
    <property type="entry name" value="PROGRAMMED CELL DEATH PROTEIN 11 PRE-RRNA PROCESSING PROTEIN RRP5"/>
    <property type="match status" value="1"/>
</dbReference>
<evidence type="ECO:0000256" key="6">
    <source>
        <dbReference type="ARBA" id="ARBA00073619"/>
    </source>
</evidence>
<dbReference type="PROSITE" id="PS50126">
    <property type="entry name" value="S1"/>
    <property type="match status" value="6"/>
</dbReference>
<evidence type="ECO:0007829" key="12">
    <source>
        <dbReference type="PeptideAtlas" id="Q18038"/>
    </source>
</evidence>
<dbReference type="AlphaFoldDB" id="Q18038"/>
<keyword evidence="12" id="KW-1267">Proteomics identification</keyword>
<dbReference type="SUPFAM" id="SSF48452">
    <property type="entry name" value="TPR-like"/>
    <property type="match status" value="2"/>
</dbReference>
<accession>Q18038</accession>
<dbReference type="InterPro" id="IPR045209">
    <property type="entry name" value="Rrp5"/>
</dbReference>
<dbReference type="CTD" id="175906"/>
<gene>
    <name evidence="9 11" type="primary">let-716</name>
    <name evidence="11" type="ORF">C16A3.3</name>
    <name evidence="9" type="ORF">CELE_C16A3.3</name>
</gene>
<evidence type="ECO:0000259" key="8">
    <source>
        <dbReference type="PROSITE" id="PS50126"/>
    </source>
</evidence>
<feature type="region of interest" description="Disordered" evidence="7">
    <location>
        <begin position="1366"/>
        <end position="1404"/>
    </location>
</feature>
<dbReference type="InterPro" id="IPR003029">
    <property type="entry name" value="S1_domain"/>
</dbReference>
<dbReference type="HOGENOM" id="CLU_000845_0_0_1"/>
<dbReference type="SMART" id="SM00386">
    <property type="entry name" value="HAT"/>
    <property type="match status" value="7"/>
</dbReference>
<dbReference type="Gene3D" id="2.40.50.140">
    <property type="entry name" value="Nucleic acid-binding proteins"/>
    <property type="match status" value="3"/>
</dbReference>
<evidence type="ECO:0000256" key="3">
    <source>
        <dbReference type="ARBA" id="ARBA00022552"/>
    </source>
</evidence>
<dbReference type="GO" id="GO:0006364">
    <property type="term" value="P:rRNA processing"/>
    <property type="evidence" value="ECO:0007669"/>
    <property type="project" value="UniProtKB-KW"/>
</dbReference>
<feature type="domain" description="S1 motif" evidence="8">
    <location>
        <begin position="1194"/>
        <end position="1268"/>
    </location>
</feature>
<dbReference type="InterPro" id="IPR011990">
    <property type="entry name" value="TPR-like_helical_dom_sf"/>
</dbReference>